<comment type="caution">
    <text evidence="1">The sequence shown here is derived from an EMBL/GenBank/DDBJ whole genome shotgun (WGS) entry which is preliminary data.</text>
</comment>
<dbReference type="EMBL" id="JBHTNF010000005">
    <property type="protein sequence ID" value="MFD1328486.1"/>
    <property type="molecule type" value="Genomic_DNA"/>
</dbReference>
<dbReference type="Proteomes" id="UP001597173">
    <property type="component" value="Unassembled WGS sequence"/>
</dbReference>
<name>A0ABW3YX34_MYCRA</name>
<organism evidence="1 2">
    <name type="scientific">Mycoplana ramosa</name>
    <name type="common">Mycoplana bullata</name>
    <dbReference type="NCBI Taxonomy" id="40837"/>
    <lineage>
        <taxon>Bacteria</taxon>
        <taxon>Pseudomonadati</taxon>
        <taxon>Pseudomonadota</taxon>
        <taxon>Alphaproteobacteria</taxon>
        <taxon>Hyphomicrobiales</taxon>
        <taxon>Rhizobiaceae</taxon>
        <taxon>Mycoplana</taxon>
    </lineage>
</organism>
<protein>
    <submittedName>
        <fullName evidence="1">Uncharacterized protein</fullName>
    </submittedName>
</protein>
<accession>A0ABW3YX34</accession>
<gene>
    <name evidence="1" type="ORF">ACFQ33_11345</name>
</gene>
<evidence type="ECO:0000313" key="1">
    <source>
        <dbReference type="EMBL" id="MFD1328486.1"/>
    </source>
</evidence>
<evidence type="ECO:0000313" key="2">
    <source>
        <dbReference type="Proteomes" id="UP001597173"/>
    </source>
</evidence>
<keyword evidence="2" id="KW-1185">Reference proteome</keyword>
<sequence length="147" mass="15798">MGAAYSVGSIRYDQVDRAYCLIEAVGYDVDLEEWREFCSSAIAKVQDPNCETVVTVENPLGYVTAVGILRARISELYGRVLDVPVFVVVSAADTPGVCDALLGFVMATAREKHCGFVRVASPEPASWSGLPGRGQGESKRGLLIAVR</sequence>
<reference evidence="2" key="1">
    <citation type="journal article" date="2019" name="Int. J. Syst. Evol. Microbiol.">
        <title>The Global Catalogue of Microorganisms (GCM) 10K type strain sequencing project: providing services to taxonomists for standard genome sequencing and annotation.</title>
        <authorList>
            <consortium name="The Broad Institute Genomics Platform"/>
            <consortium name="The Broad Institute Genome Sequencing Center for Infectious Disease"/>
            <person name="Wu L."/>
            <person name="Ma J."/>
        </authorList>
    </citation>
    <scope>NUCLEOTIDE SEQUENCE [LARGE SCALE GENOMIC DNA]</scope>
    <source>
        <strain evidence="2">CCUG 55609</strain>
    </source>
</reference>
<dbReference type="RefSeq" id="WP_374838828.1">
    <property type="nucleotide sequence ID" value="NZ_JBHEEW010000007.1"/>
</dbReference>
<proteinExistence type="predicted"/>